<dbReference type="Gene3D" id="3.90.175.10">
    <property type="entry name" value="Diphtheria Toxin, domain 1"/>
    <property type="match status" value="1"/>
</dbReference>
<dbReference type="SUPFAM" id="SSF56784">
    <property type="entry name" value="HAD-like"/>
    <property type="match status" value="1"/>
</dbReference>
<dbReference type="PANTHER" id="PTHR17901">
    <property type="entry name" value="MAGNESIUM-DEPENDENT PHOSPHATASE 1 MDP1"/>
    <property type="match status" value="1"/>
</dbReference>
<dbReference type="Pfam" id="PF12689">
    <property type="entry name" value="Acid_PPase"/>
    <property type="match status" value="1"/>
</dbReference>
<feature type="region of interest" description="Disordered" evidence="1">
    <location>
        <begin position="453"/>
        <end position="477"/>
    </location>
</feature>
<feature type="compositionally biased region" description="Low complexity" evidence="1">
    <location>
        <begin position="461"/>
        <end position="476"/>
    </location>
</feature>
<keyword evidence="3" id="KW-1185">Reference proteome</keyword>
<evidence type="ECO:0000313" key="2">
    <source>
        <dbReference type="EMBL" id="CAJ1379023.1"/>
    </source>
</evidence>
<evidence type="ECO:0000313" key="3">
    <source>
        <dbReference type="Proteomes" id="UP001178507"/>
    </source>
</evidence>
<dbReference type="InterPro" id="IPR036412">
    <property type="entry name" value="HAD-like_sf"/>
</dbReference>
<feature type="non-terminal residue" evidence="2">
    <location>
        <position position="1"/>
    </location>
</feature>
<evidence type="ECO:0000256" key="1">
    <source>
        <dbReference type="SAM" id="MobiDB-lite"/>
    </source>
</evidence>
<comment type="caution">
    <text evidence="2">The sequence shown here is derived from an EMBL/GenBank/DDBJ whole genome shotgun (WGS) entry which is preliminary data.</text>
</comment>
<accession>A0AA36I3H5</accession>
<protein>
    <submittedName>
        <fullName evidence="2">Uncharacterized protein</fullName>
    </submittedName>
</protein>
<reference evidence="2" key="1">
    <citation type="submission" date="2023-08" db="EMBL/GenBank/DDBJ databases">
        <authorList>
            <person name="Chen Y."/>
            <person name="Shah S."/>
            <person name="Dougan E. K."/>
            <person name="Thang M."/>
            <person name="Chan C."/>
        </authorList>
    </citation>
    <scope>NUCLEOTIDE SEQUENCE</scope>
</reference>
<dbReference type="PANTHER" id="PTHR17901:SF14">
    <property type="entry name" value="MAGNESIUM-DEPENDENT PHOSPHATASE 1"/>
    <property type="match status" value="1"/>
</dbReference>
<dbReference type="EMBL" id="CAUJNA010000591">
    <property type="protein sequence ID" value="CAJ1379023.1"/>
    <property type="molecule type" value="Genomic_DNA"/>
</dbReference>
<organism evidence="2 3">
    <name type="scientific">Effrenium voratum</name>
    <dbReference type="NCBI Taxonomy" id="2562239"/>
    <lineage>
        <taxon>Eukaryota</taxon>
        <taxon>Sar</taxon>
        <taxon>Alveolata</taxon>
        <taxon>Dinophyceae</taxon>
        <taxon>Suessiales</taxon>
        <taxon>Symbiodiniaceae</taxon>
        <taxon>Effrenium</taxon>
    </lineage>
</organism>
<dbReference type="InterPro" id="IPR023214">
    <property type="entry name" value="HAD_sf"/>
</dbReference>
<dbReference type="Gene3D" id="3.40.50.1000">
    <property type="entry name" value="HAD superfamily/HAD-like"/>
    <property type="match status" value="1"/>
</dbReference>
<dbReference type="GO" id="GO:0003993">
    <property type="term" value="F:acid phosphatase activity"/>
    <property type="evidence" value="ECO:0007669"/>
    <property type="project" value="TreeGrafter"/>
</dbReference>
<dbReference type="SUPFAM" id="SSF56399">
    <property type="entry name" value="ADP-ribosylation"/>
    <property type="match status" value="1"/>
</dbReference>
<name>A0AA36I3H5_9DINO</name>
<dbReference type="AlphaFoldDB" id="A0AA36I3H5"/>
<dbReference type="Proteomes" id="UP001178507">
    <property type="component" value="Unassembled WGS sequence"/>
</dbReference>
<proteinExistence type="predicted"/>
<dbReference type="InterPro" id="IPR010036">
    <property type="entry name" value="MDP_1_eu_arc"/>
</dbReference>
<sequence>EMPPMVTCKMGDYQHSFVFHLLDEVVAQSWLPRAQVNHRWEIEEPATECHFGYKWVALSDWGPCLGEGALLCSWLKGLFHNRRGEFMSQVAKLVPTLGDKIEVSLKRFNRTESSEFRDFRAPQPVPRPAVPSKPPEELRAWLAHVFHGFAHLPDDDSSKREELVASLCCRWAVECEEVTSLPEKCLAPSQAAPHAEGGASGGSFLCFHGTSQVACRQIAQDGFDASRRSASLGKIVPYLVGEYLSSDPKVALKYSRQKEIGKDTLSMLVVQVPESNFEMRNGVWFQRKLAEPAEEPKDGAIPRPDFGQSSTLVCADERVLVPRAILTFRPSRSVLKSSSAMVNYDVGVTEASFRKELRLSEEALPAAVLFDLDMTCWPFTLGTESRGPPFITLPEVGAAADSVGRRLRLCKDIPEIFRTLKEAEIPIVLCSRSNVPNWCREFMAACRSQAKTSEEGEEAESGASGASGASGSSSSGKVGDMLHAASVIRPGIKKLGHLKEIRAALDVPFHRLLFFDDDQRNCDDGKLLGVRCVKVPRNGAGVTMDIFTEGLRTFSQAAKVPNKNLGQTLPDLKDWRMGHLPSLVNPSTGGG</sequence>
<gene>
    <name evidence="2" type="ORF">EVOR1521_LOCUS7388</name>
</gene>